<dbReference type="Proteomes" id="UP000192074">
    <property type="component" value="Unassembled WGS sequence"/>
</dbReference>
<dbReference type="EMBL" id="FCNL01000019">
    <property type="protein sequence ID" value="CVI17476.1"/>
    <property type="molecule type" value="Genomic_DNA"/>
</dbReference>
<evidence type="ECO:0000313" key="1">
    <source>
        <dbReference type="EMBL" id="CVI17476.1"/>
    </source>
</evidence>
<evidence type="ECO:0000313" key="2">
    <source>
        <dbReference type="Proteomes" id="UP000192074"/>
    </source>
</evidence>
<reference evidence="1 2" key="1">
    <citation type="submission" date="2016-01" db="EMBL/GenBank/DDBJ databases">
        <authorList>
            <person name="Regsiter A."/>
            <person name="william w."/>
        </authorList>
    </citation>
    <scope>NUCLEOTIDE SEQUENCE [LARGE SCALE GENOMIC DNA]</scope>
    <source>
        <strain evidence="1 2">B6</strain>
    </source>
</reference>
<gene>
    <name evidence="1" type="ORF">AGR4A_Cc260035</name>
</gene>
<comment type="caution">
    <text evidence="1">The sequence shown here is derived from an EMBL/GenBank/DDBJ whole genome shotgun (WGS) entry which is preliminary data.</text>
</comment>
<sequence>MKSAPSRSMRSGVFWRLMGRKVRRYYRLSPSGGELRRMSVPEKASHKLDVILGLDPRMTEERFGH</sequence>
<protein>
    <submittedName>
        <fullName evidence="1">Uncharacterized protein</fullName>
    </submittedName>
</protein>
<dbReference type="AlphaFoldDB" id="A0A822V285"/>
<accession>A0A822V285</accession>
<organism evidence="1 2">
    <name type="scientific">Agrobacterium tumefaciens str. B6</name>
    <dbReference type="NCBI Taxonomy" id="1183423"/>
    <lineage>
        <taxon>Bacteria</taxon>
        <taxon>Pseudomonadati</taxon>
        <taxon>Pseudomonadota</taxon>
        <taxon>Alphaproteobacteria</taxon>
        <taxon>Hyphomicrobiales</taxon>
        <taxon>Rhizobiaceae</taxon>
        <taxon>Rhizobium/Agrobacterium group</taxon>
        <taxon>Agrobacterium</taxon>
        <taxon>Agrobacterium tumefaciens complex</taxon>
    </lineage>
</organism>
<name>A0A822V285_AGRTU</name>
<proteinExistence type="predicted"/>